<keyword evidence="1" id="KW-1133">Transmembrane helix</keyword>
<dbReference type="InterPro" id="IPR032710">
    <property type="entry name" value="NTF2-like_dom_sf"/>
</dbReference>
<feature type="domain" description="Tim44-like" evidence="2">
    <location>
        <begin position="70"/>
        <end position="218"/>
    </location>
</feature>
<reference evidence="3 4" key="1">
    <citation type="journal article" date="2018" name="ISME J.">
        <title>Endosymbiont genomes yield clues of tubeworm success.</title>
        <authorList>
            <person name="Li Y."/>
            <person name="Liles M.R."/>
            <person name="Halanych K.M."/>
        </authorList>
    </citation>
    <scope>NUCLEOTIDE SEQUENCE [LARGE SCALE GENOMIC DNA]</scope>
    <source>
        <strain evidence="3">A1464</strain>
    </source>
</reference>
<organism evidence="3 4">
    <name type="scientific">endosymbiont of Galathealinum brachiosum</name>
    <dbReference type="NCBI Taxonomy" id="2200906"/>
    <lineage>
        <taxon>Bacteria</taxon>
        <taxon>Pseudomonadati</taxon>
        <taxon>Pseudomonadota</taxon>
        <taxon>Gammaproteobacteria</taxon>
        <taxon>sulfur-oxidizing symbionts</taxon>
    </lineage>
</organism>
<dbReference type="SMART" id="SM00978">
    <property type="entry name" value="Tim44"/>
    <property type="match status" value="1"/>
</dbReference>
<keyword evidence="1" id="KW-0472">Membrane</keyword>
<keyword evidence="1" id="KW-0812">Transmembrane</keyword>
<feature type="transmembrane region" description="Helical" evidence="1">
    <location>
        <begin position="41"/>
        <end position="61"/>
    </location>
</feature>
<gene>
    <name evidence="3" type="ORF">DIZ80_10560</name>
</gene>
<evidence type="ECO:0000313" key="4">
    <source>
        <dbReference type="Proteomes" id="UP000254266"/>
    </source>
</evidence>
<dbReference type="AlphaFoldDB" id="A0A370DCR7"/>
<dbReference type="Proteomes" id="UP000254266">
    <property type="component" value="Unassembled WGS sequence"/>
</dbReference>
<accession>A0A370DCR7</accession>
<comment type="caution">
    <text evidence="3">The sequence shown here is derived from an EMBL/GenBank/DDBJ whole genome shotgun (WGS) entry which is preliminary data.</text>
</comment>
<evidence type="ECO:0000256" key="1">
    <source>
        <dbReference type="SAM" id="Phobius"/>
    </source>
</evidence>
<dbReference type="InterPro" id="IPR007379">
    <property type="entry name" value="Tim44-like_dom"/>
</dbReference>
<dbReference type="Gene3D" id="3.10.450.240">
    <property type="match status" value="1"/>
</dbReference>
<keyword evidence="4" id="KW-1185">Reference proteome</keyword>
<evidence type="ECO:0000259" key="2">
    <source>
        <dbReference type="SMART" id="SM00978"/>
    </source>
</evidence>
<dbReference type="Pfam" id="PF04280">
    <property type="entry name" value="Tim44"/>
    <property type="match status" value="1"/>
</dbReference>
<name>A0A370DCR7_9GAMM</name>
<protein>
    <submittedName>
        <fullName evidence="3">Transporter</fullName>
    </submittedName>
</protein>
<dbReference type="EMBL" id="QFXC01000011">
    <property type="protein sequence ID" value="RDH82712.1"/>
    <property type="molecule type" value="Genomic_DNA"/>
</dbReference>
<evidence type="ECO:0000313" key="3">
    <source>
        <dbReference type="EMBL" id="RDH82712.1"/>
    </source>
</evidence>
<sequence length="245" mass="28599">MKRNVIFSVFIMFIVSLLLIEPAIAGPGGKIASAAFETFWGRIILGLLTLVFLPLILYVMLQEKIAERRARKDLRFMAAYDPLFDWINIQQRAKDCFFRVHSAWDKEDLSEVSHWMTDWYWQNQQLVHLDKWKKDGLVNICDVKKITNIKPVMFVHRNQGKEHEDSIVIISMEAKMKDYLQSRQTGKVVEGSKRYKEVETVWSFTMENGQWKVSDIEEASMSLTYAKLTDEIPNIESTVISELRS</sequence>
<dbReference type="SUPFAM" id="SSF54427">
    <property type="entry name" value="NTF2-like"/>
    <property type="match status" value="1"/>
</dbReference>
<proteinExistence type="predicted"/>